<keyword evidence="3" id="KW-1185">Reference proteome</keyword>
<dbReference type="InterPro" id="IPR034904">
    <property type="entry name" value="FSCA_dom_sf"/>
</dbReference>
<dbReference type="InterPro" id="IPR052339">
    <property type="entry name" value="Fe-S_Maturation_MIP18"/>
</dbReference>
<dbReference type="Pfam" id="PF01883">
    <property type="entry name" value="FeS_assembly_P"/>
    <property type="match status" value="1"/>
</dbReference>
<feature type="domain" description="MIP18 family-like" evidence="1">
    <location>
        <begin position="16"/>
        <end position="87"/>
    </location>
</feature>
<dbReference type="PANTHER" id="PTHR42831:SF1">
    <property type="entry name" value="FE-S PROTEIN MATURATION AUXILIARY FACTOR YITW"/>
    <property type="match status" value="1"/>
</dbReference>
<reference evidence="3" key="1">
    <citation type="journal article" date="2019" name="Int. J. Syst. Evol. Microbiol.">
        <title>The Global Catalogue of Microorganisms (GCM) 10K type strain sequencing project: providing services to taxonomists for standard genome sequencing and annotation.</title>
        <authorList>
            <consortium name="The Broad Institute Genomics Platform"/>
            <consortium name="The Broad Institute Genome Sequencing Center for Infectious Disease"/>
            <person name="Wu L."/>
            <person name="Ma J."/>
        </authorList>
    </citation>
    <scope>NUCLEOTIDE SEQUENCE [LARGE SCALE GENOMIC DNA]</scope>
    <source>
        <strain evidence="3">CCM 8904</strain>
    </source>
</reference>
<sequence length="113" mass="12609">MRDDIKINERAAAIGDRIIEKLETVFDPELGLDVYNLGLIYNLDLDENGVLNVTTTFTEMVCGCIESMPVDLKAALIKLDEVSAVNVEIAWSPRWKMDRISRLGRIALGVSAR</sequence>
<gene>
    <name evidence="2" type="ORF">ACFQGP_08920</name>
</gene>
<organism evidence="2 3">
    <name type="scientific">Loigolactobacillus jiayinensis</name>
    <dbReference type="NCBI Taxonomy" id="2486016"/>
    <lineage>
        <taxon>Bacteria</taxon>
        <taxon>Bacillati</taxon>
        <taxon>Bacillota</taxon>
        <taxon>Bacilli</taxon>
        <taxon>Lactobacillales</taxon>
        <taxon>Lactobacillaceae</taxon>
        <taxon>Loigolactobacillus</taxon>
    </lineage>
</organism>
<dbReference type="PANTHER" id="PTHR42831">
    <property type="entry name" value="FE-S PROTEIN MATURATION AUXILIARY FACTOR YITW"/>
    <property type="match status" value="1"/>
</dbReference>
<accession>A0ABW1RCV1</accession>
<proteinExistence type="predicted"/>
<name>A0ABW1RCV1_9LACO</name>
<dbReference type="Gene3D" id="3.30.300.130">
    <property type="entry name" value="Fe-S cluster assembly (FSCA)"/>
    <property type="match status" value="1"/>
</dbReference>
<evidence type="ECO:0000259" key="1">
    <source>
        <dbReference type="Pfam" id="PF01883"/>
    </source>
</evidence>
<comment type="caution">
    <text evidence="2">The sequence shown here is derived from an EMBL/GenBank/DDBJ whole genome shotgun (WGS) entry which is preliminary data.</text>
</comment>
<dbReference type="RefSeq" id="WP_125551541.1">
    <property type="nucleotide sequence ID" value="NZ_JBHSSL010000050.1"/>
</dbReference>
<dbReference type="InterPro" id="IPR002744">
    <property type="entry name" value="MIP18-like"/>
</dbReference>
<protein>
    <submittedName>
        <fullName evidence="2">Metal-sulfur cluster assembly factor</fullName>
    </submittedName>
</protein>
<dbReference type="Proteomes" id="UP001596289">
    <property type="component" value="Unassembled WGS sequence"/>
</dbReference>
<evidence type="ECO:0000313" key="2">
    <source>
        <dbReference type="EMBL" id="MFC6170695.1"/>
    </source>
</evidence>
<dbReference type="EMBL" id="JBHSSL010000050">
    <property type="protein sequence ID" value="MFC6170695.1"/>
    <property type="molecule type" value="Genomic_DNA"/>
</dbReference>
<dbReference type="SUPFAM" id="SSF117916">
    <property type="entry name" value="Fe-S cluster assembly (FSCA) domain-like"/>
    <property type="match status" value="1"/>
</dbReference>
<evidence type="ECO:0000313" key="3">
    <source>
        <dbReference type="Proteomes" id="UP001596289"/>
    </source>
</evidence>